<comment type="subunit">
    <text evidence="6">Component of the eukaryotic translation initiation factor 3 (eIF-3) complex.</text>
</comment>
<keyword evidence="5 6" id="KW-0648">Protein biosynthesis</keyword>
<evidence type="ECO:0000256" key="1">
    <source>
        <dbReference type="ARBA" id="ARBA00022490"/>
    </source>
</evidence>
<evidence type="ECO:0000256" key="6">
    <source>
        <dbReference type="HAMAP-Rule" id="MF_03006"/>
    </source>
</evidence>
<dbReference type="PIRSF" id="PIRSF037949">
    <property type="entry name" value="Transl_init_eIF-3_RNA-bind"/>
    <property type="match status" value="1"/>
</dbReference>
<dbReference type="InterPro" id="IPR024675">
    <property type="entry name" value="eIF3g_N"/>
</dbReference>
<dbReference type="InterPro" id="IPR035979">
    <property type="entry name" value="RBD_domain_sf"/>
</dbReference>
<comment type="subcellular location">
    <subcellularLocation>
        <location evidence="6">Cytoplasm</location>
    </subcellularLocation>
</comment>
<dbReference type="Pfam" id="PF12353">
    <property type="entry name" value="eIF3g"/>
    <property type="match status" value="1"/>
</dbReference>
<sequence length="276" mass="30852">MSSVIKSWADAEDEIPQPEVTTNPDGTKTVISYRLNTKGQKVKITQKIKEVKVQERVHPSIAIRKNWSKYGKEKNTPPGPDTRTTQLGEIVELNLGTSWKEVEKQEEEAQEEKKLQNVQRIKCRICGGEHFTSKCPFKDTLGAEAAANELANAEAAAAQDGGDDGSMQNGKYVPRHMRRDASGNLPVQQGRDDSTTLRVSQLNNIVDEDMLRNELFARYGPLQRVTVVRDRDTGDSRGFAYVAFASEGLAEQALNELNGKGYHSLILHLEWSKKKK</sequence>
<name>A0A9P0VXM6_9ASCO</name>
<dbReference type="Proteomes" id="UP000837801">
    <property type="component" value="Unassembled WGS sequence"/>
</dbReference>
<keyword evidence="4 7" id="KW-0694">RNA-binding</keyword>
<dbReference type="CDD" id="cd12408">
    <property type="entry name" value="RRM_eIF3G_like"/>
    <property type="match status" value="1"/>
</dbReference>
<keyword evidence="2 6" id="KW-0396">Initiation factor</keyword>
<comment type="caution">
    <text evidence="10">The sequence shown here is derived from an EMBL/GenBank/DDBJ whole genome shotgun (WGS) entry which is preliminary data.</text>
</comment>
<dbReference type="GO" id="GO:0003723">
    <property type="term" value="F:RNA binding"/>
    <property type="evidence" value="ECO:0007669"/>
    <property type="project" value="UniProtKB-UniRule"/>
</dbReference>
<dbReference type="SMART" id="SM00360">
    <property type="entry name" value="RRM"/>
    <property type="match status" value="1"/>
</dbReference>
<dbReference type="Pfam" id="PF00076">
    <property type="entry name" value="RRM_1"/>
    <property type="match status" value="1"/>
</dbReference>
<dbReference type="PANTHER" id="PTHR10352">
    <property type="entry name" value="EUKARYOTIC TRANSLATION INITIATION FACTOR 3 SUBUNIT G"/>
    <property type="match status" value="1"/>
</dbReference>
<evidence type="ECO:0000313" key="11">
    <source>
        <dbReference type="Proteomes" id="UP000837801"/>
    </source>
</evidence>
<dbReference type="Gene3D" id="3.30.70.330">
    <property type="match status" value="1"/>
</dbReference>
<evidence type="ECO:0000256" key="3">
    <source>
        <dbReference type="ARBA" id="ARBA00022553"/>
    </source>
</evidence>
<dbReference type="AlphaFoldDB" id="A0A9P0VXM6"/>
<dbReference type="EMBL" id="CAKXYY010000006">
    <property type="protein sequence ID" value="CAH2352164.1"/>
    <property type="molecule type" value="Genomic_DNA"/>
</dbReference>
<accession>A0A9P0VXM6</accession>
<proteinExistence type="inferred from homology"/>
<feature type="domain" description="RRM" evidence="9">
    <location>
        <begin position="195"/>
        <end position="274"/>
    </location>
</feature>
<dbReference type="OrthoDB" id="639027at2759"/>
<comment type="similarity">
    <text evidence="6">Belongs to the eIF-3 subunit G family.</text>
</comment>
<dbReference type="InterPro" id="IPR017334">
    <property type="entry name" value="eIF3_g"/>
</dbReference>
<evidence type="ECO:0000313" key="10">
    <source>
        <dbReference type="EMBL" id="CAH2352164.1"/>
    </source>
</evidence>
<protein>
    <recommendedName>
        <fullName evidence="6">Eukaryotic translation initiation factor 3 subunit G</fullName>
        <shortName evidence="6">eIF3g</shortName>
    </recommendedName>
    <alternativeName>
        <fullName evidence="6">Eukaryotic translation initiation factor 3 RNA-binding subunit</fullName>
        <shortName evidence="6">eIF-3 RNA-binding subunit</shortName>
    </alternativeName>
    <alternativeName>
        <fullName evidence="6">Translation initiation factor eIF3 p33 subunit homolog</fullName>
        <shortName evidence="6">eIF3 p33 homolog</shortName>
    </alternativeName>
</protein>
<keyword evidence="1 6" id="KW-0963">Cytoplasm</keyword>
<gene>
    <name evidence="6 10" type="primary">TIF35</name>
    <name evidence="10" type="ORF">CLIB1423_06S00210</name>
</gene>
<organism evidence="10 11">
    <name type="scientific">[Candida] railenensis</name>
    <dbReference type="NCBI Taxonomy" id="45579"/>
    <lineage>
        <taxon>Eukaryota</taxon>
        <taxon>Fungi</taxon>
        <taxon>Dikarya</taxon>
        <taxon>Ascomycota</taxon>
        <taxon>Saccharomycotina</taxon>
        <taxon>Pichiomycetes</taxon>
        <taxon>Debaryomycetaceae</taxon>
        <taxon>Kurtzmaniella</taxon>
    </lineage>
</organism>
<reference evidence="10" key="1">
    <citation type="submission" date="2022-03" db="EMBL/GenBank/DDBJ databases">
        <authorList>
            <person name="Legras J.-L."/>
            <person name="Devillers H."/>
            <person name="Grondin C."/>
        </authorList>
    </citation>
    <scope>NUCLEOTIDE SEQUENCE</scope>
    <source>
        <strain evidence="10">CLIB 1423</strain>
    </source>
</reference>
<dbReference type="HAMAP" id="MF_03006">
    <property type="entry name" value="eIF3g"/>
    <property type="match status" value="1"/>
</dbReference>
<evidence type="ECO:0000259" key="9">
    <source>
        <dbReference type="PROSITE" id="PS50102"/>
    </source>
</evidence>
<dbReference type="GO" id="GO:0016282">
    <property type="term" value="C:eukaryotic 43S preinitiation complex"/>
    <property type="evidence" value="ECO:0007669"/>
    <property type="project" value="UniProtKB-UniRule"/>
</dbReference>
<dbReference type="InterPro" id="IPR034240">
    <property type="entry name" value="eIF3G_RRM"/>
</dbReference>
<dbReference type="InterPro" id="IPR012677">
    <property type="entry name" value="Nucleotide-bd_a/b_plait_sf"/>
</dbReference>
<dbReference type="InterPro" id="IPR000504">
    <property type="entry name" value="RRM_dom"/>
</dbReference>
<dbReference type="GO" id="GO:0033290">
    <property type="term" value="C:eukaryotic 48S preinitiation complex"/>
    <property type="evidence" value="ECO:0007669"/>
    <property type="project" value="UniProtKB-UniRule"/>
</dbReference>
<evidence type="ECO:0000256" key="4">
    <source>
        <dbReference type="ARBA" id="ARBA00022884"/>
    </source>
</evidence>
<dbReference type="PROSITE" id="PS50102">
    <property type="entry name" value="RRM"/>
    <property type="match status" value="1"/>
</dbReference>
<dbReference type="SUPFAM" id="SSF54928">
    <property type="entry name" value="RNA-binding domain, RBD"/>
    <property type="match status" value="1"/>
</dbReference>
<comment type="function">
    <text evidence="6">RNA-binding component of the eukaryotic translation initiation factor 3 (eIF-3) complex, which is involved in protein synthesis of a specialized repertoire of mRNAs and, together with other initiation factors, stimulates binding of mRNA and methionyl-tRNAi to the 40S ribosome. The eIF-3 complex specifically targets and initiates translation of a subset of mRNAs involved in cell proliferation. This subunit can bind 18S rRNA.</text>
</comment>
<keyword evidence="3" id="KW-0597">Phosphoprotein</keyword>
<evidence type="ECO:0000256" key="2">
    <source>
        <dbReference type="ARBA" id="ARBA00022540"/>
    </source>
</evidence>
<feature type="region of interest" description="Disordered" evidence="8">
    <location>
        <begin position="1"/>
        <end position="27"/>
    </location>
</feature>
<dbReference type="GO" id="GO:0003743">
    <property type="term" value="F:translation initiation factor activity"/>
    <property type="evidence" value="ECO:0007669"/>
    <property type="project" value="UniProtKB-UniRule"/>
</dbReference>
<evidence type="ECO:0000256" key="8">
    <source>
        <dbReference type="SAM" id="MobiDB-lite"/>
    </source>
</evidence>
<keyword evidence="11" id="KW-1185">Reference proteome</keyword>
<evidence type="ECO:0000256" key="7">
    <source>
        <dbReference type="PROSITE-ProRule" id="PRU00176"/>
    </source>
</evidence>
<evidence type="ECO:0000256" key="5">
    <source>
        <dbReference type="ARBA" id="ARBA00022917"/>
    </source>
</evidence>
<dbReference type="GO" id="GO:0005852">
    <property type="term" value="C:eukaryotic translation initiation factor 3 complex"/>
    <property type="evidence" value="ECO:0007669"/>
    <property type="project" value="UniProtKB-UniRule"/>
</dbReference>
<dbReference type="CDD" id="cd12933">
    <property type="entry name" value="eIF3G"/>
    <property type="match status" value="1"/>
</dbReference>
<dbReference type="GO" id="GO:0001732">
    <property type="term" value="P:formation of cytoplasmic translation initiation complex"/>
    <property type="evidence" value="ECO:0007669"/>
    <property type="project" value="UniProtKB-UniRule"/>
</dbReference>